<comment type="caution">
    <text evidence="1">The sequence shown here is derived from an EMBL/GenBank/DDBJ whole genome shotgun (WGS) entry which is preliminary data.</text>
</comment>
<dbReference type="Proteomes" id="UP000683360">
    <property type="component" value="Unassembled WGS sequence"/>
</dbReference>
<evidence type="ECO:0000313" key="2">
    <source>
        <dbReference type="Proteomes" id="UP000683360"/>
    </source>
</evidence>
<dbReference type="EMBL" id="CAJPWZ010001613">
    <property type="protein sequence ID" value="CAG2218855.1"/>
    <property type="molecule type" value="Genomic_DNA"/>
</dbReference>
<accession>A0A8S3SG62</accession>
<dbReference type="AlphaFoldDB" id="A0A8S3SG62"/>
<reference evidence="1" key="1">
    <citation type="submission" date="2021-03" db="EMBL/GenBank/DDBJ databases">
        <authorList>
            <person name="Bekaert M."/>
        </authorList>
    </citation>
    <scope>NUCLEOTIDE SEQUENCE</scope>
</reference>
<proteinExistence type="predicted"/>
<organism evidence="1 2">
    <name type="scientific">Mytilus edulis</name>
    <name type="common">Blue mussel</name>
    <dbReference type="NCBI Taxonomy" id="6550"/>
    <lineage>
        <taxon>Eukaryota</taxon>
        <taxon>Metazoa</taxon>
        <taxon>Spiralia</taxon>
        <taxon>Lophotrochozoa</taxon>
        <taxon>Mollusca</taxon>
        <taxon>Bivalvia</taxon>
        <taxon>Autobranchia</taxon>
        <taxon>Pteriomorphia</taxon>
        <taxon>Mytilida</taxon>
        <taxon>Mytiloidea</taxon>
        <taxon>Mytilidae</taxon>
        <taxon>Mytilinae</taxon>
        <taxon>Mytilus</taxon>
    </lineage>
</organism>
<dbReference type="OrthoDB" id="6126952at2759"/>
<protein>
    <submittedName>
        <fullName evidence="1">Uncharacterized protein</fullName>
    </submittedName>
</protein>
<evidence type="ECO:0000313" key="1">
    <source>
        <dbReference type="EMBL" id="CAG2218855.1"/>
    </source>
</evidence>
<keyword evidence="2" id="KW-1185">Reference proteome</keyword>
<name>A0A8S3SG62_MYTED</name>
<gene>
    <name evidence="1" type="ORF">MEDL_32449</name>
</gene>
<sequence length="160" mass="18329">MQYTKSYNLMEINKIFYFRSSKKESTQTSTNIQDYIGHQNVAMPWSGDSSEYTDMKVRQESHKYGELKSVNAATGDSCYDVIDANEHPRKTEIFSVKQGIFQNDSSSIACQEYAMLDPSEKWKTESDTTTYHEIACDDYTVLEAEEGKVMILKATNLIKI</sequence>